<dbReference type="SUPFAM" id="SSF53955">
    <property type="entry name" value="Lysozyme-like"/>
    <property type="match status" value="1"/>
</dbReference>
<comment type="caution">
    <text evidence="3">The sequence shown here is derived from an EMBL/GenBank/DDBJ whole genome shotgun (WGS) entry which is preliminary data.</text>
</comment>
<evidence type="ECO:0000259" key="2">
    <source>
        <dbReference type="Pfam" id="PF09374"/>
    </source>
</evidence>
<dbReference type="OrthoDB" id="9815229at2"/>
<dbReference type="EMBL" id="QOZG01000030">
    <property type="protein sequence ID" value="RCS21509.1"/>
    <property type="molecule type" value="Genomic_DNA"/>
</dbReference>
<reference evidence="3 4" key="1">
    <citation type="submission" date="2018-07" db="EMBL/GenBank/DDBJ databases">
        <title>The draft genome of Phyllobacterium salinisoli.</title>
        <authorList>
            <person name="Liu L."/>
            <person name="Li L."/>
            <person name="Zhang X."/>
            <person name="Liang L."/>
        </authorList>
    </citation>
    <scope>NUCLEOTIDE SEQUENCE [LARGE SCALE GENOMIC DNA]</scope>
    <source>
        <strain evidence="3 4">LLAN61</strain>
    </source>
</reference>
<dbReference type="Gene3D" id="1.20.141.10">
    <property type="entry name" value="Chitosanase, subunit A, domain 1"/>
    <property type="match status" value="1"/>
</dbReference>
<sequence>MEGNFARSLALVLKHEGGFVDDLVDPGGATNEGDTLATFRRYLNPGATVKDLKQITAAQVAWIYRQQYWEKIRGDELPSGVDYAVFDFAVNSGPERAAKFLQGILGVAKDGQIGPQTIKAAHQTNAVQVINSLCDQRLTFLRSLGIWSSFGRGWARRVKDVRNTALKMVRTRGVLGPMKPVRG</sequence>
<protein>
    <submittedName>
        <fullName evidence="3">Uncharacterized protein</fullName>
    </submittedName>
</protein>
<dbReference type="InterPro" id="IPR018537">
    <property type="entry name" value="Peptidoglycan-bd_3"/>
</dbReference>
<evidence type="ECO:0000313" key="3">
    <source>
        <dbReference type="EMBL" id="RCS21509.1"/>
    </source>
</evidence>
<keyword evidence="4" id="KW-1185">Reference proteome</keyword>
<proteinExistence type="predicted"/>
<dbReference type="InterPro" id="IPR023346">
    <property type="entry name" value="Lysozyme-like_dom_sf"/>
</dbReference>
<feature type="domain" description="TtsA-like Glycoside hydrolase family 108" evidence="1">
    <location>
        <begin position="10"/>
        <end position="93"/>
    </location>
</feature>
<dbReference type="Proteomes" id="UP000253420">
    <property type="component" value="Unassembled WGS sequence"/>
</dbReference>
<organism evidence="3 4">
    <name type="scientific">Phyllobacterium salinisoli</name>
    <dbReference type="NCBI Taxonomy" id="1899321"/>
    <lineage>
        <taxon>Bacteria</taxon>
        <taxon>Pseudomonadati</taxon>
        <taxon>Pseudomonadota</taxon>
        <taxon>Alphaproteobacteria</taxon>
        <taxon>Hyphomicrobiales</taxon>
        <taxon>Phyllobacteriaceae</taxon>
        <taxon>Phyllobacterium</taxon>
    </lineage>
</organism>
<evidence type="ECO:0000313" key="4">
    <source>
        <dbReference type="Proteomes" id="UP000253420"/>
    </source>
</evidence>
<dbReference type="AlphaFoldDB" id="A0A368JWG4"/>
<gene>
    <name evidence="3" type="ORF">DUT91_23610</name>
</gene>
<dbReference type="CDD" id="cd13926">
    <property type="entry name" value="N-acetylmuramidase_GH108"/>
    <property type="match status" value="1"/>
</dbReference>
<accession>A0A368JWG4</accession>
<evidence type="ECO:0000259" key="1">
    <source>
        <dbReference type="Pfam" id="PF05838"/>
    </source>
</evidence>
<name>A0A368JWG4_9HYPH</name>
<dbReference type="Pfam" id="PF05838">
    <property type="entry name" value="Glyco_hydro_108"/>
    <property type="match status" value="1"/>
</dbReference>
<feature type="domain" description="Peptidoglycan binding" evidence="2">
    <location>
        <begin position="97"/>
        <end position="157"/>
    </location>
</feature>
<dbReference type="InterPro" id="IPR008565">
    <property type="entry name" value="TtsA-like_GH18_dom"/>
</dbReference>
<dbReference type="Pfam" id="PF09374">
    <property type="entry name" value="PG_binding_3"/>
    <property type="match status" value="1"/>
</dbReference>